<organism evidence="4">
    <name type="scientific">marine sediment metagenome</name>
    <dbReference type="NCBI Taxonomy" id="412755"/>
    <lineage>
        <taxon>unclassified sequences</taxon>
        <taxon>metagenomes</taxon>
        <taxon>ecological metagenomes</taxon>
    </lineage>
</organism>
<dbReference type="Pfam" id="PF01977">
    <property type="entry name" value="UbiD"/>
    <property type="match status" value="1"/>
</dbReference>
<dbReference type="InterPro" id="IPR049383">
    <property type="entry name" value="UbiD-like_N"/>
</dbReference>
<evidence type="ECO:0000313" key="4">
    <source>
        <dbReference type="EMBL" id="GAF69789.1"/>
    </source>
</evidence>
<evidence type="ECO:0008006" key="5">
    <source>
        <dbReference type="Google" id="ProtNLM"/>
    </source>
</evidence>
<dbReference type="GO" id="GO:0005737">
    <property type="term" value="C:cytoplasm"/>
    <property type="evidence" value="ECO:0007669"/>
    <property type="project" value="TreeGrafter"/>
</dbReference>
<dbReference type="SUPFAM" id="SSF50475">
    <property type="entry name" value="FMN-binding split barrel"/>
    <property type="match status" value="1"/>
</dbReference>
<dbReference type="Pfam" id="PF20695">
    <property type="entry name" value="UbiD_N"/>
    <property type="match status" value="1"/>
</dbReference>
<evidence type="ECO:0000256" key="1">
    <source>
        <dbReference type="SAM" id="Coils"/>
    </source>
</evidence>
<gene>
    <name evidence="4" type="ORF">S01H1_04965</name>
</gene>
<proteinExistence type="predicted"/>
<dbReference type="EMBL" id="BARS01002592">
    <property type="protein sequence ID" value="GAF69789.1"/>
    <property type="molecule type" value="Genomic_DNA"/>
</dbReference>
<feature type="domain" description="3-octaprenyl-4-hydroxybenzoate carboxy-lyase-like N-terminal" evidence="3">
    <location>
        <begin position="15"/>
        <end position="78"/>
    </location>
</feature>
<evidence type="ECO:0000259" key="3">
    <source>
        <dbReference type="Pfam" id="PF20695"/>
    </source>
</evidence>
<dbReference type="PANTHER" id="PTHR30108:SF17">
    <property type="entry name" value="FERULIC ACID DECARBOXYLASE 1"/>
    <property type="match status" value="1"/>
</dbReference>
<keyword evidence="1" id="KW-0175">Coiled coil</keyword>
<reference evidence="4" key="1">
    <citation type="journal article" date="2014" name="Front. Microbiol.">
        <title>High frequency of phylogenetically diverse reductive dehalogenase-homologous genes in deep subseafloor sedimentary metagenomes.</title>
        <authorList>
            <person name="Kawai M."/>
            <person name="Futagami T."/>
            <person name="Toyoda A."/>
            <person name="Takaki Y."/>
            <person name="Nishi S."/>
            <person name="Hori S."/>
            <person name="Arai W."/>
            <person name="Tsubouchi T."/>
            <person name="Morono Y."/>
            <person name="Uchiyama I."/>
            <person name="Ito T."/>
            <person name="Fujiyama A."/>
            <person name="Inagaki F."/>
            <person name="Takami H."/>
        </authorList>
    </citation>
    <scope>NUCLEOTIDE SEQUENCE</scope>
    <source>
        <strain evidence="4">Expedition CK06-06</strain>
    </source>
</reference>
<dbReference type="PANTHER" id="PTHR30108">
    <property type="entry name" value="3-OCTAPRENYL-4-HYDROXYBENZOATE CARBOXY-LYASE-RELATED"/>
    <property type="match status" value="1"/>
</dbReference>
<comment type="caution">
    <text evidence="4">The sequence shown here is derived from an EMBL/GenBank/DDBJ whole genome shotgun (WGS) entry which is preliminary data.</text>
</comment>
<evidence type="ECO:0000259" key="2">
    <source>
        <dbReference type="Pfam" id="PF01977"/>
    </source>
</evidence>
<dbReference type="InterPro" id="IPR048304">
    <property type="entry name" value="UbiD_Rift_dom"/>
</dbReference>
<dbReference type="GO" id="GO:0016831">
    <property type="term" value="F:carboxy-lyase activity"/>
    <property type="evidence" value="ECO:0007669"/>
    <property type="project" value="InterPro"/>
</dbReference>
<protein>
    <recommendedName>
        <fullName evidence="5">UbiD family decarboxylase</fullName>
    </recommendedName>
</protein>
<accession>X0RLS9</accession>
<dbReference type="AlphaFoldDB" id="X0RLS9"/>
<name>X0RLS9_9ZZZZ</name>
<feature type="domain" description="3-octaprenyl-4-hydroxybenzoate carboxy-lyase-like Rift-related" evidence="2">
    <location>
        <begin position="106"/>
        <end position="151"/>
    </location>
</feature>
<sequence>MRSLRTYLERLRKTAPDQLVTVREPVDWRYEVTAHVAGMEKRVHNPALLFENVKDHSIPLLINLFGNVDRISLALGGKSHVSGGRLEFYEEWNRLFARDIAPVLVDDGPVKDIRLRGADVDLTSLPIPRFYEQDGGRYVTAGLVAARNPDVPEALMGHQQGLVAVYARYDQAEKILEEVYLKAERNLSLYEHSTTMLELKEKMETQDRYLDDLIKKLYRDNSRLEGDLQSLNSKLALITEKYEGKTALENDYIERIEKLESDVDRSQFLYEMVHEGMEQFSNENKDLKERLDTMSGVIGNILDRVKKGENIFLDVVKPQG</sequence>
<feature type="coiled-coil region" evidence="1">
    <location>
        <begin position="214"/>
        <end position="241"/>
    </location>
</feature>
<dbReference type="InterPro" id="IPR002830">
    <property type="entry name" value="UbiD"/>
</dbReference>